<accession>A0A6V8MV28</accession>
<feature type="region of interest" description="Disordered" evidence="1">
    <location>
        <begin position="66"/>
        <end position="91"/>
    </location>
</feature>
<dbReference type="InterPro" id="IPR024623">
    <property type="entry name" value="YtxH"/>
</dbReference>
<gene>
    <name evidence="3" type="ORF">GMPD_19550</name>
    <name evidence="4" type="ORF">M1B72_06730</name>
</gene>
<reference evidence="3" key="2">
    <citation type="journal article" date="2021" name="Int. J. Syst. Evol. Microbiol.">
        <title>Geomonas silvestris sp. nov., Geomonas paludis sp. nov. and Geomonas limicola sp. nov., isolated from terrestrial environments, and emended description of the genus Geomonas.</title>
        <authorList>
            <person name="Itoh H."/>
            <person name="Xu Z."/>
            <person name="Masuda Y."/>
            <person name="Ushijima N."/>
            <person name="Hayakawa C."/>
            <person name="Shiratori Y."/>
            <person name="Senoo K."/>
        </authorList>
    </citation>
    <scope>NUCLEOTIDE SEQUENCE</scope>
    <source>
        <strain evidence="3">Red736</strain>
    </source>
</reference>
<evidence type="ECO:0000313" key="3">
    <source>
        <dbReference type="EMBL" id="GFO64036.1"/>
    </source>
</evidence>
<keyword evidence="2" id="KW-0472">Membrane</keyword>
<proteinExistence type="predicted"/>
<dbReference type="Proteomes" id="UP000831485">
    <property type="component" value="Chromosome"/>
</dbReference>
<dbReference type="RefSeq" id="WP_183346845.1">
    <property type="nucleotide sequence ID" value="NZ_BLXY01000002.1"/>
</dbReference>
<keyword evidence="6" id="KW-1185">Reference proteome</keyword>
<dbReference type="Pfam" id="PF12732">
    <property type="entry name" value="YtxH"/>
    <property type="match status" value="1"/>
</dbReference>
<dbReference type="EMBL" id="CP096574">
    <property type="protein sequence ID" value="UPU37395.1"/>
    <property type="molecule type" value="Genomic_DNA"/>
</dbReference>
<evidence type="ECO:0000313" key="6">
    <source>
        <dbReference type="Proteomes" id="UP000831485"/>
    </source>
</evidence>
<protein>
    <submittedName>
        <fullName evidence="4">YtxH domain-containing protein</fullName>
    </submittedName>
</protein>
<evidence type="ECO:0000256" key="1">
    <source>
        <dbReference type="SAM" id="MobiDB-lite"/>
    </source>
</evidence>
<reference evidence="4" key="3">
    <citation type="submission" date="2022-04" db="EMBL/GenBank/DDBJ databases">
        <authorList>
            <person name="Liu G."/>
        </authorList>
    </citation>
    <scope>NUCLEOTIDE SEQUENCE</scope>
    <source>
        <strain evidence="4">RG22</strain>
    </source>
</reference>
<dbReference type="PANTHER" id="PTHR35792">
    <property type="entry name" value="GENERAL STRESS PROTEIN"/>
    <property type="match status" value="1"/>
</dbReference>
<evidence type="ECO:0000256" key="2">
    <source>
        <dbReference type="SAM" id="Phobius"/>
    </source>
</evidence>
<sequence>MRRHASTTAEVVSFSAGALVGAGLALLYAPKTGHEMREKVSDVTGDAIAKMKGLTAEAQDKLNRNLRRGREYAEEKVSELSSNIEEREQYH</sequence>
<reference evidence="5" key="1">
    <citation type="submission" date="2020-06" db="EMBL/GenBank/DDBJ databases">
        <title>Draft genomic sequecing of Geomonas sp. Red736.</title>
        <authorList>
            <person name="Itoh H."/>
            <person name="Xu Z.X."/>
            <person name="Ushijima N."/>
            <person name="Masuda Y."/>
            <person name="Shiratori Y."/>
            <person name="Senoo K."/>
        </authorList>
    </citation>
    <scope>NUCLEOTIDE SEQUENCE [LARGE SCALE GENOMIC DNA]</scope>
    <source>
        <strain evidence="5">Red736</strain>
    </source>
</reference>
<keyword evidence="2" id="KW-1133">Transmembrane helix</keyword>
<feature type="transmembrane region" description="Helical" evidence="2">
    <location>
        <begin position="12"/>
        <end position="29"/>
    </location>
</feature>
<dbReference type="Proteomes" id="UP000568888">
    <property type="component" value="Unassembled WGS sequence"/>
</dbReference>
<dbReference type="EMBL" id="BLXY01000002">
    <property type="protein sequence ID" value="GFO64036.1"/>
    <property type="molecule type" value="Genomic_DNA"/>
</dbReference>
<evidence type="ECO:0000313" key="5">
    <source>
        <dbReference type="Proteomes" id="UP000568888"/>
    </source>
</evidence>
<organism evidence="3 5">
    <name type="scientific">Geomonas paludis</name>
    <dbReference type="NCBI Taxonomy" id="2740185"/>
    <lineage>
        <taxon>Bacteria</taxon>
        <taxon>Pseudomonadati</taxon>
        <taxon>Thermodesulfobacteriota</taxon>
        <taxon>Desulfuromonadia</taxon>
        <taxon>Geobacterales</taxon>
        <taxon>Geobacteraceae</taxon>
        <taxon>Geomonas</taxon>
    </lineage>
</organism>
<name>A0A6V8MV28_9BACT</name>
<evidence type="ECO:0000313" key="4">
    <source>
        <dbReference type="EMBL" id="UPU37395.1"/>
    </source>
</evidence>
<dbReference type="InterPro" id="IPR052928">
    <property type="entry name" value="Desiccation-related_membrane"/>
</dbReference>
<dbReference type="AlphaFoldDB" id="A0A6V8MV28"/>
<dbReference type="PANTHER" id="PTHR35792:SF2">
    <property type="entry name" value="GENERAL STRESS PROTEIN"/>
    <property type="match status" value="1"/>
</dbReference>
<keyword evidence="2" id="KW-0812">Transmembrane</keyword>